<accession>A0A518IGJ6</accession>
<sequence>MPQNCHKYFDEKIYSYLFVGNMGPANLEIEFCVFTSDFSVYVIELLALCSYD</sequence>
<keyword evidence="2" id="KW-1185">Reference proteome</keyword>
<dbReference type="EMBL" id="CP037452">
    <property type="protein sequence ID" value="QDV52206.1"/>
    <property type="molecule type" value="Genomic_DNA"/>
</dbReference>
<dbReference type="Proteomes" id="UP000318313">
    <property type="component" value="Chromosome"/>
</dbReference>
<organism evidence="1 2">
    <name type="scientific">Gimesia fumaroli</name>
    <dbReference type="NCBI Taxonomy" id="2527976"/>
    <lineage>
        <taxon>Bacteria</taxon>
        <taxon>Pseudomonadati</taxon>
        <taxon>Planctomycetota</taxon>
        <taxon>Planctomycetia</taxon>
        <taxon>Planctomycetales</taxon>
        <taxon>Planctomycetaceae</taxon>
        <taxon>Gimesia</taxon>
    </lineage>
</organism>
<evidence type="ECO:0000313" key="1">
    <source>
        <dbReference type="EMBL" id="QDV52206.1"/>
    </source>
</evidence>
<protein>
    <submittedName>
        <fullName evidence="1">Uncharacterized protein</fullName>
    </submittedName>
</protein>
<dbReference type="AlphaFoldDB" id="A0A518IGJ6"/>
<reference evidence="1 2" key="1">
    <citation type="submission" date="2019-03" db="EMBL/GenBank/DDBJ databases">
        <title>Deep-cultivation of Planctomycetes and their phenomic and genomic characterization uncovers novel biology.</title>
        <authorList>
            <person name="Wiegand S."/>
            <person name="Jogler M."/>
            <person name="Boedeker C."/>
            <person name="Pinto D."/>
            <person name="Vollmers J."/>
            <person name="Rivas-Marin E."/>
            <person name="Kohn T."/>
            <person name="Peeters S.H."/>
            <person name="Heuer A."/>
            <person name="Rast P."/>
            <person name="Oberbeckmann S."/>
            <person name="Bunk B."/>
            <person name="Jeske O."/>
            <person name="Meyerdierks A."/>
            <person name="Storesund J.E."/>
            <person name="Kallscheuer N."/>
            <person name="Luecker S."/>
            <person name="Lage O.M."/>
            <person name="Pohl T."/>
            <person name="Merkel B.J."/>
            <person name="Hornburger P."/>
            <person name="Mueller R.-W."/>
            <person name="Bruemmer F."/>
            <person name="Labrenz M."/>
            <person name="Spormann A.M."/>
            <person name="Op den Camp H."/>
            <person name="Overmann J."/>
            <person name="Amann R."/>
            <person name="Jetten M.S.M."/>
            <person name="Mascher T."/>
            <person name="Medema M.H."/>
            <person name="Devos D.P."/>
            <person name="Kaster A.-K."/>
            <person name="Ovreas L."/>
            <person name="Rohde M."/>
            <person name="Galperin M.Y."/>
            <person name="Jogler C."/>
        </authorList>
    </citation>
    <scope>NUCLEOTIDE SEQUENCE [LARGE SCALE GENOMIC DNA]</scope>
    <source>
        <strain evidence="1 2">Enr17</strain>
    </source>
</reference>
<proteinExistence type="predicted"/>
<dbReference type="KEGG" id="gfm:Enr17x_42660"/>
<name>A0A518IGJ6_9PLAN</name>
<evidence type="ECO:0000313" key="2">
    <source>
        <dbReference type="Proteomes" id="UP000318313"/>
    </source>
</evidence>
<gene>
    <name evidence="1" type="ORF">Enr17x_42660</name>
</gene>